<dbReference type="AlphaFoldDB" id="G4MQQ4"/>
<dbReference type="RefSeq" id="XP_003709953.1">
    <property type="nucleotide sequence ID" value="XM_003709905.1"/>
</dbReference>
<dbReference type="OrthoDB" id="10376464at2759"/>
<reference key="2">
    <citation type="submission" date="2011-05" db="EMBL/GenBank/DDBJ databases">
        <title>The Genome Sequence of Magnaporthe oryzae 70-15.</title>
        <authorList>
            <consortium name="The Broad Institute Genome Sequencing Platform"/>
            <person name="Ma L.-J."/>
            <person name="Dead R."/>
            <person name="Young S.K."/>
            <person name="Zeng Q."/>
            <person name="Gargeya S."/>
            <person name="Fitzgerald M."/>
            <person name="Haas B."/>
            <person name="Abouelleil A."/>
            <person name="Alvarado L."/>
            <person name="Arachchi H.M."/>
            <person name="Berlin A."/>
            <person name="Brown A."/>
            <person name="Chapman S.B."/>
            <person name="Chen Z."/>
            <person name="Dunbar C."/>
            <person name="Freedman E."/>
            <person name="Gearin G."/>
            <person name="Gellesch M."/>
            <person name="Goldberg J."/>
            <person name="Griggs A."/>
            <person name="Gujja S."/>
            <person name="Heiman D."/>
            <person name="Howarth C."/>
            <person name="Larson L."/>
            <person name="Lui A."/>
            <person name="MacDonald P.J.P."/>
            <person name="Mehta T."/>
            <person name="Montmayeur A."/>
            <person name="Murphy C."/>
            <person name="Neiman D."/>
            <person name="Pearson M."/>
            <person name="Priest M."/>
            <person name="Roberts A."/>
            <person name="Saif S."/>
            <person name="Shea T."/>
            <person name="Shenoy N."/>
            <person name="Sisk P."/>
            <person name="Stolte C."/>
            <person name="Sykes S."/>
            <person name="Yandava C."/>
            <person name="Wortman J."/>
            <person name="Nusbaum C."/>
            <person name="Birren B."/>
        </authorList>
    </citation>
    <scope>NUCLEOTIDE SEQUENCE</scope>
    <source>
        <strain>70-15</strain>
    </source>
</reference>
<dbReference type="VEuPathDB" id="FungiDB:MGG_16278"/>
<dbReference type="GeneID" id="12985301"/>
<organism evidence="1 2">
    <name type="scientific">Pyricularia oryzae (strain 70-15 / ATCC MYA-4617 / FGSC 8958)</name>
    <name type="common">Rice blast fungus</name>
    <name type="synonym">Magnaporthe oryzae</name>
    <dbReference type="NCBI Taxonomy" id="242507"/>
    <lineage>
        <taxon>Eukaryota</taxon>
        <taxon>Fungi</taxon>
        <taxon>Dikarya</taxon>
        <taxon>Ascomycota</taxon>
        <taxon>Pezizomycotina</taxon>
        <taxon>Sordariomycetes</taxon>
        <taxon>Sordariomycetidae</taxon>
        <taxon>Magnaporthales</taxon>
        <taxon>Pyriculariaceae</taxon>
        <taxon>Pyricularia</taxon>
    </lineage>
</organism>
<dbReference type="Proteomes" id="UP000009058">
    <property type="component" value="Chromosome 1"/>
</dbReference>
<name>G4MQQ4_PYRO7</name>
<dbReference type="EMBL" id="CM001231">
    <property type="protein sequence ID" value="EHA57341.1"/>
    <property type="molecule type" value="Genomic_DNA"/>
</dbReference>
<reference evidence="1 2" key="1">
    <citation type="journal article" date="2005" name="Nature">
        <title>The genome sequence of the rice blast fungus Magnaporthe grisea.</title>
        <authorList>
            <person name="Dean R.A."/>
            <person name="Talbot N.J."/>
            <person name="Ebbole D.J."/>
            <person name="Farman M.L."/>
            <person name="Mitchell T.K."/>
            <person name="Orbach M.J."/>
            <person name="Thon M."/>
            <person name="Kulkarni R."/>
            <person name="Xu J.R."/>
            <person name="Pan H."/>
            <person name="Read N.D."/>
            <person name="Lee Y.H."/>
            <person name="Carbone I."/>
            <person name="Brown D."/>
            <person name="Oh Y.Y."/>
            <person name="Donofrio N."/>
            <person name="Jeong J.S."/>
            <person name="Soanes D.M."/>
            <person name="Djonovic S."/>
            <person name="Kolomiets E."/>
            <person name="Rehmeyer C."/>
            <person name="Li W."/>
            <person name="Harding M."/>
            <person name="Kim S."/>
            <person name="Lebrun M.H."/>
            <person name="Bohnert H."/>
            <person name="Coughlan S."/>
            <person name="Butler J."/>
            <person name="Calvo S."/>
            <person name="Ma L.J."/>
            <person name="Nicol R."/>
            <person name="Purcell S."/>
            <person name="Nusbaum C."/>
            <person name="Galagan J.E."/>
            <person name="Birren B.W."/>
        </authorList>
    </citation>
    <scope>NUCLEOTIDE SEQUENCE [LARGE SCALE GENOMIC DNA]</scope>
    <source>
        <strain evidence="2">70-15 / ATCC MYA-4617 / FGSC 8958</strain>
    </source>
</reference>
<evidence type="ECO:0000313" key="1">
    <source>
        <dbReference type="EMBL" id="EHA57341.1"/>
    </source>
</evidence>
<keyword evidence="2" id="KW-1185">Reference proteome</keyword>
<dbReference type="KEGG" id="mgr:MGG_16278"/>
<dbReference type="InParanoid" id="G4MQQ4"/>
<protein>
    <submittedName>
        <fullName evidence="1">Uncharacterized protein</fullName>
    </submittedName>
</protein>
<gene>
    <name evidence="1" type="ORF">MGG_16278</name>
</gene>
<evidence type="ECO:0000313" key="2">
    <source>
        <dbReference type="Proteomes" id="UP000009058"/>
    </source>
</evidence>
<dbReference type="HOGENOM" id="CLU_1678259_0_0_1"/>
<proteinExistence type="predicted"/>
<sequence>MVRQIPITALRAGCSGRVSGNSKHLTQFVWISCEGWARKSCRRSLGGVKWQLKKRWNARTQAYTLFFPSRGRYPQRMAVALELSTRPAVHKVRYAINRQDNPTRRKSTCGAHGCYGTTRKIHFYFVLHNHTCRPAPLNWMRDGEQSNNHPARSPDDA</sequence>
<accession>G4MQQ4</accession>